<dbReference type="AlphaFoldDB" id="A0A9N7RKD9"/>
<dbReference type="Proteomes" id="UP001153555">
    <property type="component" value="Unassembled WGS sequence"/>
</dbReference>
<dbReference type="OrthoDB" id="1829610at2759"/>
<evidence type="ECO:0000313" key="2">
    <source>
        <dbReference type="Proteomes" id="UP001153555"/>
    </source>
</evidence>
<feature type="non-terminal residue" evidence="1">
    <location>
        <position position="1"/>
    </location>
</feature>
<comment type="caution">
    <text evidence="1">The sequence shown here is derived from an EMBL/GenBank/DDBJ whole genome shotgun (WGS) entry which is preliminary data.</text>
</comment>
<reference evidence="1" key="1">
    <citation type="submission" date="2019-12" db="EMBL/GenBank/DDBJ databases">
        <authorList>
            <person name="Scholes J."/>
        </authorList>
    </citation>
    <scope>NUCLEOTIDE SEQUENCE</scope>
</reference>
<sequence length="116" mass="13216">GRTVEPNDKPSHESVRELFDNLSLESSEQTNPNMALPTARDTLRTLAQPMIGPITSCIRLGEATQNYELKMIHYNQLPSLHGLPNKDPLNFIREFYNVLLTFPVISRQFISINHVL</sequence>
<evidence type="ECO:0000313" key="1">
    <source>
        <dbReference type="EMBL" id="CAA0831292.1"/>
    </source>
</evidence>
<keyword evidence="2" id="KW-1185">Reference proteome</keyword>
<proteinExistence type="predicted"/>
<accession>A0A9N7RKD9</accession>
<feature type="non-terminal residue" evidence="1">
    <location>
        <position position="116"/>
    </location>
</feature>
<gene>
    <name evidence="1" type="ORF">SHERM_26670</name>
</gene>
<name>A0A9N7RKD9_STRHE</name>
<dbReference type="EMBL" id="CACSLK010027831">
    <property type="protein sequence ID" value="CAA0831292.1"/>
    <property type="molecule type" value="Genomic_DNA"/>
</dbReference>
<organism evidence="1 2">
    <name type="scientific">Striga hermonthica</name>
    <name type="common">Purple witchweed</name>
    <name type="synonym">Buchnera hermonthica</name>
    <dbReference type="NCBI Taxonomy" id="68872"/>
    <lineage>
        <taxon>Eukaryota</taxon>
        <taxon>Viridiplantae</taxon>
        <taxon>Streptophyta</taxon>
        <taxon>Embryophyta</taxon>
        <taxon>Tracheophyta</taxon>
        <taxon>Spermatophyta</taxon>
        <taxon>Magnoliopsida</taxon>
        <taxon>eudicotyledons</taxon>
        <taxon>Gunneridae</taxon>
        <taxon>Pentapetalae</taxon>
        <taxon>asterids</taxon>
        <taxon>lamiids</taxon>
        <taxon>Lamiales</taxon>
        <taxon>Orobanchaceae</taxon>
        <taxon>Buchnereae</taxon>
        <taxon>Striga</taxon>
    </lineage>
</organism>
<protein>
    <submittedName>
        <fullName evidence="1">Uncharacterized protein</fullName>
    </submittedName>
</protein>